<evidence type="ECO:0000313" key="2">
    <source>
        <dbReference type="EMBL" id="GIP56027.1"/>
    </source>
</evidence>
<accession>A0ABQ4MJ84</accession>
<protein>
    <recommendedName>
        <fullName evidence="1">VOC domain-containing protein</fullName>
    </recommendedName>
</protein>
<dbReference type="SUPFAM" id="SSF54593">
    <property type="entry name" value="Glyoxalase/Bleomycin resistance protein/Dihydroxybiphenyl dioxygenase"/>
    <property type="match status" value="1"/>
</dbReference>
<dbReference type="InterPro" id="IPR004360">
    <property type="entry name" value="Glyas_Fos-R_dOase_dom"/>
</dbReference>
<gene>
    <name evidence="2" type="ORF">J42TS3_50620</name>
</gene>
<sequence>MNKGFISCLQIFPTPDLHRTADYYHRLGFRLVPYLDSVEPHICLYRDAIEIVLTQSPNPSITPNRAIHGYGYDAYFIAENQEELEKELIESGVQIVRPLDITDYSNKEFVFEDIDGRWIAVGNKQ</sequence>
<dbReference type="Pfam" id="PF00903">
    <property type="entry name" value="Glyoxalase"/>
    <property type="match status" value="1"/>
</dbReference>
<dbReference type="EMBL" id="BOSL01000028">
    <property type="protein sequence ID" value="GIP56027.1"/>
    <property type="molecule type" value="Genomic_DNA"/>
</dbReference>
<dbReference type="InterPro" id="IPR037523">
    <property type="entry name" value="VOC_core"/>
</dbReference>
<dbReference type="Gene3D" id="3.10.180.10">
    <property type="entry name" value="2,3-Dihydroxybiphenyl 1,2-Dioxygenase, domain 1"/>
    <property type="match status" value="1"/>
</dbReference>
<dbReference type="Proteomes" id="UP000679992">
    <property type="component" value="Unassembled WGS sequence"/>
</dbReference>
<organism evidence="2 3">
    <name type="scientific">Paenibacillus vini</name>
    <dbReference type="NCBI Taxonomy" id="1476024"/>
    <lineage>
        <taxon>Bacteria</taxon>
        <taxon>Bacillati</taxon>
        <taxon>Bacillota</taxon>
        <taxon>Bacilli</taxon>
        <taxon>Bacillales</taxon>
        <taxon>Paenibacillaceae</taxon>
        <taxon>Paenibacillus</taxon>
    </lineage>
</organism>
<dbReference type="PROSITE" id="PS51819">
    <property type="entry name" value="VOC"/>
    <property type="match status" value="1"/>
</dbReference>
<proteinExistence type="predicted"/>
<name>A0ABQ4MJ84_9BACL</name>
<dbReference type="InterPro" id="IPR029068">
    <property type="entry name" value="Glyas_Bleomycin-R_OHBP_Dase"/>
</dbReference>
<keyword evidence="3" id="KW-1185">Reference proteome</keyword>
<evidence type="ECO:0000259" key="1">
    <source>
        <dbReference type="PROSITE" id="PS51819"/>
    </source>
</evidence>
<feature type="domain" description="VOC" evidence="1">
    <location>
        <begin position="4"/>
        <end position="124"/>
    </location>
</feature>
<reference evidence="2 3" key="1">
    <citation type="submission" date="2021-03" db="EMBL/GenBank/DDBJ databases">
        <title>Antimicrobial resistance genes in bacteria isolated from Japanese honey, and their potential for conferring macrolide and lincosamide resistance in the American foulbrood pathogen Paenibacillus larvae.</title>
        <authorList>
            <person name="Okamoto M."/>
            <person name="Kumagai M."/>
            <person name="Kanamori H."/>
            <person name="Takamatsu D."/>
        </authorList>
    </citation>
    <scope>NUCLEOTIDE SEQUENCE [LARGE SCALE GENOMIC DNA]</scope>
    <source>
        <strain evidence="2 3">J42TS3</strain>
    </source>
</reference>
<comment type="caution">
    <text evidence="2">The sequence shown here is derived from an EMBL/GenBank/DDBJ whole genome shotgun (WGS) entry which is preliminary data.</text>
</comment>
<evidence type="ECO:0000313" key="3">
    <source>
        <dbReference type="Proteomes" id="UP000679992"/>
    </source>
</evidence>
<dbReference type="RefSeq" id="WP_211020286.1">
    <property type="nucleotide sequence ID" value="NZ_BOSL01000028.1"/>
</dbReference>